<proteinExistence type="predicted"/>
<reference evidence="1 2" key="1">
    <citation type="submission" date="2024-02" db="EMBL/GenBank/DDBJ databases">
        <title>de novo genome assembly of Solanum bulbocastanum strain 11H21.</title>
        <authorList>
            <person name="Hosaka A.J."/>
        </authorList>
    </citation>
    <scope>NUCLEOTIDE SEQUENCE [LARGE SCALE GENOMIC DNA]</scope>
    <source>
        <tissue evidence="1">Young leaves</tissue>
    </source>
</reference>
<accession>A0AAN8Y5X4</accession>
<protein>
    <submittedName>
        <fullName evidence="1">Uncharacterized protein</fullName>
    </submittedName>
</protein>
<evidence type="ECO:0000313" key="1">
    <source>
        <dbReference type="EMBL" id="KAK6780071.1"/>
    </source>
</evidence>
<sequence>MELSYNYNFQWYGDSPVRCLYGATNCSLFLGAKSEGFKLA</sequence>
<dbReference type="Proteomes" id="UP001371456">
    <property type="component" value="Unassembled WGS sequence"/>
</dbReference>
<name>A0AAN8Y5X4_SOLBU</name>
<keyword evidence="2" id="KW-1185">Reference proteome</keyword>
<evidence type="ECO:0000313" key="2">
    <source>
        <dbReference type="Proteomes" id="UP001371456"/>
    </source>
</evidence>
<comment type="caution">
    <text evidence="1">The sequence shown here is derived from an EMBL/GenBank/DDBJ whole genome shotgun (WGS) entry which is preliminary data.</text>
</comment>
<organism evidence="1 2">
    <name type="scientific">Solanum bulbocastanum</name>
    <name type="common">Wild potato</name>
    <dbReference type="NCBI Taxonomy" id="147425"/>
    <lineage>
        <taxon>Eukaryota</taxon>
        <taxon>Viridiplantae</taxon>
        <taxon>Streptophyta</taxon>
        <taxon>Embryophyta</taxon>
        <taxon>Tracheophyta</taxon>
        <taxon>Spermatophyta</taxon>
        <taxon>Magnoliopsida</taxon>
        <taxon>eudicotyledons</taxon>
        <taxon>Gunneridae</taxon>
        <taxon>Pentapetalae</taxon>
        <taxon>asterids</taxon>
        <taxon>lamiids</taxon>
        <taxon>Solanales</taxon>
        <taxon>Solanaceae</taxon>
        <taxon>Solanoideae</taxon>
        <taxon>Solaneae</taxon>
        <taxon>Solanum</taxon>
    </lineage>
</organism>
<dbReference type="AlphaFoldDB" id="A0AAN8Y5X4"/>
<dbReference type="EMBL" id="JBANQN010000009">
    <property type="protein sequence ID" value="KAK6780071.1"/>
    <property type="molecule type" value="Genomic_DNA"/>
</dbReference>
<gene>
    <name evidence="1" type="ORF">RDI58_022255</name>
</gene>